<proteinExistence type="predicted"/>
<protein>
    <recommendedName>
        <fullName evidence="3">H-NS histone family protein</fullName>
    </recommendedName>
</protein>
<dbReference type="RefSeq" id="WP_087211362.1">
    <property type="nucleotide sequence ID" value="NZ_CP021431.1"/>
</dbReference>
<dbReference type="AlphaFoldDB" id="A0A1Y0EGS9"/>
<gene>
    <name evidence="1" type="ORF">LOKVESSMR4R_03515</name>
</gene>
<name>A0A1Y0EGS9_9RHOB</name>
<evidence type="ECO:0008006" key="3">
    <source>
        <dbReference type="Google" id="ProtNLM"/>
    </source>
</evidence>
<organism evidence="1 2">
    <name type="scientific">Yoonia vestfoldensis</name>
    <dbReference type="NCBI Taxonomy" id="245188"/>
    <lineage>
        <taxon>Bacteria</taxon>
        <taxon>Pseudomonadati</taxon>
        <taxon>Pseudomonadota</taxon>
        <taxon>Alphaproteobacteria</taxon>
        <taxon>Rhodobacterales</taxon>
        <taxon>Paracoccaceae</taxon>
        <taxon>Yoonia</taxon>
    </lineage>
</organism>
<dbReference type="KEGG" id="lvs:LOKVESSMR4R_03515"/>
<reference evidence="1 2" key="1">
    <citation type="submission" date="2017-05" db="EMBL/GenBank/DDBJ databases">
        <title>Genome Sequence of Loktanella vestfoldensis Strain SMR4r Isolated from a Culture of the Diatom Skeletonema marinoi.</title>
        <authorList>
            <person name="Topel M."/>
            <person name="Pinder M.I.M."/>
            <person name="Johansson O.N."/>
            <person name="Kourtchenko O."/>
            <person name="Godhe A."/>
            <person name="Clarke A.K."/>
        </authorList>
    </citation>
    <scope>NUCLEOTIDE SEQUENCE [LARGE SCALE GENOMIC DNA]</scope>
    <source>
        <strain evidence="1 2">SMR4r</strain>
    </source>
</reference>
<dbReference type="OrthoDB" id="7885848at2"/>
<dbReference type="Proteomes" id="UP000195273">
    <property type="component" value="Chromosome"/>
</dbReference>
<evidence type="ECO:0000313" key="2">
    <source>
        <dbReference type="Proteomes" id="UP000195273"/>
    </source>
</evidence>
<sequence length="63" mass="7378">MSKLEELLAQQEQITMQIEEAKKQQKTEDLKTVRQLCKAHGFTARMLKGFLAEGRKRRTKTEN</sequence>
<dbReference type="EMBL" id="CP021431">
    <property type="protein sequence ID" value="ARU02784.1"/>
    <property type="molecule type" value="Genomic_DNA"/>
</dbReference>
<evidence type="ECO:0000313" key="1">
    <source>
        <dbReference type="EMBL" id="ARU02784.1"/>
    </source>
</evidence>
<accession>A0A1Y0EGS9</accession>
<keyword evidence="2" id="KW-1185">Reference proteome</keyword>